<evidence type="ECO:0000313" key="1">
    <source>
        <dbReference type="EMBL" id="KAJ3556664.1"/>
    </source>
</evidence>
<proteinExistence type="predicted"/>
<reference evidence="1" key="1">
    <citation type="submission" date="2022-07" db="EMBL/GenBank/DDBJ databases">
        <title>Genome Sequence of Phlebia brevispora.</title>
        <authorList>
            <person name="Buettner E."/>
        </authorList>
    </citation>
    <scope>NUCLEOTIDE SEQUENCE</scope>
    <source>
        <strain evidence="1">MPL23</strain>
    </source>
</reference>
<protein>
    <submittedName>
        <fullName evidence="1">Uncharacterized protein</fullName>
    </submittedName>
</protein>
<dbReference type="Proteomes" id="UP001148662">
    <property type="component" value="Unassembled WGS sequence"/>
</dbReference>
<organism evidence="1 2">
    <name type="scientific">Phlebia brevispora</name>
    <dbReference type="NCBI Taxonomy" id="194682"/>
    <lineage>
        <taxon>Eukaryota</taxon>
        <taxon>Fungi</taxon>
        <taxon>Dikarya</taxon>
        <taxon>Basidiomycota</taxon>
        <taxon>Agaricomycotina</taxon>
        <taxon>Agaricomycetes</taxon>
        <taxon>Polyporales</taxon>
        <taxon>Meruliaceae</taxon>
        <taxon>Phlebia</taxon>
    </lineage>
</organism>
<gene>
    <name evidence="1" type="ORF">NM688_g1901</name>
</gene>
<comment type="caution">
    <text evidence="1">The sequence shown here is derived from an EMBL/GenBank/DDBJ whole genome shotgun (WGS) entry which is preliminary data.</text>
</comment>
<name>A0ACC1TAH2_9APHY</name>
<keyword evidence="2" id="KW-1185">Reference proteome</keyword>
<evidence type="ECO:0000313" key="2">
    <source>
        <dbReference type="Proteomes" id="UP001148662"/>
    </source>
</evidence>
<dbReference type="EMBL" id="JANHOG010000222">
    <property type="protein sequence ID" value="KAJ3556664.1"/>
    <property type="molecule type" value="Genomic_DNA"/>
</dbReference>
<sequence length="530" mass="56729">MIRLSIPLRKRLRLFPHIVHLERPCPPSSISLCSPSHSVRPRPRSPPVPYDIPRERSPFSVAPLLVTEHPHGTVNNSYIVMLKQQTTPALMQNHMNFLQRTHAENPLMTEDELTSGLRHVWDSHIKGYAGTFSEPVIDAIRQMPEVDYVEKDQIVRTLDIDVSGPYGHETQTGAPWGLARVSHRQKLRLGTFTRYVYDKHGGEGVDVYVIDTGINVDHVEFEGRASWGKTIPQNDVDEDGNGHGTHCAGTIASAKYGVAKAAHVIAVKVLGSNGSGTMSDVIAGVEWATTAAKAKDDAAKQEFASTGKTSHKGSVANMSLGGGKSRGLDDAVNAAVDAGVHFAVAAGNDNRDACNYSPAAAENAVTVGASTIGDERAYFSNYGKCVDVFAPGLNIKSTYIGSKHATTTMSGTSMASPHTAGMLAYLLSLYPSADFNPLVTPDLVPPALTLFAPASFANLYSSVHSVLPSWVSGFLPSPAMVQDVAPTPKEPVTLSPKQLKKALIGLATPDVLAELPNDTVNLLIFNNATS</sequence>
<accession>A0ACC1TAH2</accession>